<dbReference type="Pfam" id="PF00456">
    <property type="entry name" value="Transketolase_N"/>
    <property type="match status" value="1"/>
</dbReference>
<dbReference type="Pfam" id="PF17831">
    <property type="entry name" value="PDH_E1_M"/>
    <property type="match status" value="1"/>
</dbReference>
<comment type="catalytic activity">
    <reaction evidence="8 9">
        <text>N(6)-[(R)-lipoyl]-L-lysyl-[protein] + pyruvate + H(+) = N(6)-[(R)-S(8)-acetyldihydrolipoyl]-L-lysyl-[protein] + CO2</text>
        <dbReference type="Rhea" id="RHEA:19189"/>
        <dbReference type="Rhea" id="RHEA-COMP:10474"/>
        <dbReference type="Rhea" id="RHEA-COMP:10478"/>
        <dbReference type="ChEBI" id="CHEBI:15361"/>
        <dbReference type="ChEBI" id="CHEBI:15378"/>
        <dbReference type="ChEBI" id="CHEBI:16526"/>
        <dbReference type="ChEBI" id="CHEBI:83099"/>
        <dbReference type="ChEBI" id="CHEBI:83111"/>
        <dbReference type="EC" id="1.2.4.1"/>
    </reaction>
</comment>
<dbReference type="AlphaFoldDB" id="A0A829YH78"/>
<evidence type="ECO:0000256" key="7">
    <source>
        <dbReference type="ARBA" id="ARBA00023317"/>
    </source>
</evidence>
<evidence type="ECO:0000313" key="14">
    <source>
        <dbReference type="EMBL" id="GFE82102.1"/>
    </source>
</evidence>
<dbReference type="InterPro" id="IPR041621">
    <property type="entry name" value="PDH_E1_M"/>
</dbReference>
<evidence type="ECO:0000256" key="9">
    <source>
        <dbReference type="PIRNR" id="PIRNR000156"/>
    </source>
</evidence>
<keyword evidence="15" id="KW-1185">Reference proteome</keyword>
<feature type="binding site" evidence="10">
    <location>
        <position position="261"/>
    </location>
    <ligand>
        <name>Mg(2+)</name>
        <dbReference type="ChEBI" id="CHEBI:18420"/>
    </ligand>
</feature>
<dbReference type="Proteomes" id="UP000445000">
    <property type="component" value="Unassembled WGS sequence"/>
</dbReference>
<keyword evidence="5 9" id="KW-0560">Oxidoreductase</keyword>
<feature type="domain" description="Transketolase N-terminal" evidence="11">
    <location>
        <begin position="220"/>
        <end position="295"/>
    </location>
</feature>
<feature type="domain" description="Transketolase-like C-terminal" evidence="13">
    <location>
        <begin position="712"/>
        <end position="848"/>
    </location>
</feature>
<dbReference type="PANTHER" id="PTHR43825:SF3">
    <property type="entry name" value="PYRUVATE DEHYDROGENASE E1 COMPONENT"/>
    <property type="match status" value="1"/>
</dbReference>
<dbReference type="CDD" id="cd02017">
    <property type="entry name" value="TPP_E1_EcPDC_like"/>
    <property type="match status" value="1"/>
</dbReference>
<evidence type="ECO:0000256" key="1">
    <source>
        <dbReference type="ARBA" id="ARBA00001964"/>
    </source>
</evidence>
<evidence type="ECO:0000259" key="11">
    <source>
        <dbReference type="Pfam" id="PF00456"/>
    </source>
</evidence>
<evidence type="ECO:0000256" key="10">
    <source>
        <dbReference type="PIRSR" id="PIRSR000156-1"/>
    </source>
</evidence>
<dbReference type="EMBL" id="BLJN01000004">
    <property type="protein sequence ID" value="GFE82102.1"/>
    <property type="molecule type" value="Genomic_DNA"/>
</dbReference>
<evidence type="ECO:0000259" key="13">
    <source>
        <dbReference type="Pfam" id="PF22613"/>
    </source>
</evidence>
<reference evidence="15" key="1">
    <citation type="submission" date="2020-01" db="EMBL/GenBank/DDBJ databases">
        <title>'Steroidobacter agaridevorans' sp. nov., agar-degrading bacteria isolated from rhizosphere soils.</title>
        <authorList>
            <person name="Ikenaga M."/>
            <person name="Kataoka M."/>
            <person name="Murouchi A."/>
            <person name="Katsuragi S."/>
            <person name="Sakai M."/>
        </authorList>
    </citation>
    <scope>NUCLEOTIDE SEQUENCE [LARGE SCALE GENOMIC DNA]</scope>
    <source>
        <strain evidence="15">YU21-B</strain>
    </source>
</reference>
<organism evidence="14 15">
    <name type="scientific">Steroidobacter agaridevorans</name>
    <dbReference type="NCBI Taxonomy" id="2695856"/>
    <lineage>
        <taxon>Bacteria</taxon>
        <taxon>Pseudomonadati</taxon>
        <taxon>Pseudomonadota</taxon>
        <taxon>Gammaproteobacteria</taxon>
        <taxon>Steroidobacterales</taxon>
        <taxon>Steroidobacteraceae</taxon>
        <taxon>Steroidobacter</taxon>
    </lineage>
</organism>
<evidence type="ECO:0000256" key="3">
    <source>
        <dbReference type="ARBA" id="ARBA00012281"/>
    </source>
</evidence>
<dbReference type="PIRSF" id="PIRSF000156">
    <property type="entry name" value="Pyruvate_dh_E1"/>
    <property type="match status" value="1"/>
</dbReference>
<keyword evidence="10" id="KW-0479">Metal-binding</keyword>
<dbReference type="InterPro" id="IPR035807">
    <property type="entry name" value="PDC_E1_N"/>
</dbReference>
<proteinExistence type="predicted"/>
<dbReference type="EC" id="1.2.4.1" evidence="3 9"/>
<accession>A0A829YH78</accession>
<dbReference type="Gene3D" id="3.40.50.970">
    <property type="match status" value="2"/>
</dbReference>
<dbReference type="NCBIfam" id="TIGR00759">
    <property type="entry name" value="aceE"/>
    <property type="match status" value="1"/>
</dbReference>
<evidence type="ECO:0000256" key="8">
    <source>
        <dbReference type="ARBA" id="ARBA00051231"/>
    </source>
</evidence>
<evidence type="ECO:0000256" key="6">
    <source>
        <dbReference type="ARBA" id="ARBA00023052"/>
    </source>
</evidence>
<dbReference type="Gene3D" id="3.40.50.920">
    <property type="match status" value="1"/>
</dbReference>
<dbReference type="InterPro" id="IPR055152">
    <property type="entry name" value="Transketolase-like_C_2"/>
</dbReference>
<keyword evidence="6 9" id="KW-0786">Thiamine pyrophosphate</keyword>
<protein>
    <recommendedName>
        <fullName evidence="4 9">Pyruvate dehydrogenase E1 component</fullName>
        <ecNumber evidence="3 9">1.2.4.1</ecNumber>
    </recommendedName>
</protein>
<dbReference type="SUPFAM" id="SSF52518">
    <property type="entry name" value="Thiamin diphosphate-binding fold (THDP-binding)"/>
    <property type="match status" value="2"/>
</dbReference>
<dbReference type="GO" id="GO:0046872">
    <property type="term" value="F:metal ion binding"/>
    <property type="evidence" value="ECO:0007669"/>
    <property type="project" value="UniProtKB-KW"/>
</dbReference>
<gene>
    <name evidence="14" type="ORF">GCM10011487_41020</name>
</gene>
<dbReference type="InterPro" id="IPR051157">
    <property type="entry name" value="PDH/Transketolase"/>
</dbReference>
<keyword evidence="7 9" id="KW-0670">Pyruvate</keyword>
<name>A0A829YH78_9GAMM</name>
<dbReference type="InterPro" id="IPR005474">
    <property type="entry name" value="Transketolase_N"/>
</dbReference>
<comment type="caution">
    <text evidence="14">The sequence shown here is derived from an EMBL/GenBank/DDBJ whole genome shotgun (WGS) entry which is preliminary data.</text>
</comment>
<evidence type="ECO:0000256" key="2">
    <source>
        <dbReference type="ARBA" id="ARBA00003157"/>
    </source>
</evidence>
<evidence type="ECO:0000256" key="4">
    <source>
        <dbReference type="ARBA" id="ARBA00017172"/>
    </source>
</evidence>
<dbReference type="FunFam" id="3.40.50.970:FF:000011">
    <property type="entry name" value="Pyruvate dehydrogenase E1 component"/>
    <property type="match status" value="1"/>
</dbReference>
<dbReference type="GO" id="GO:0004739">
    <property type="term" value="F:pyruvate dehydrogenase (acetyl-transferring) activity"/>
    <property type="evidence" value="ECO:0007669"/>
    <property type="project" value="UniProtKB-EC"/>
</dbReference>
<evidence type="ECO:0000259" key="12">
    <source>
        <dbReference type="Pfam" id="PF17831"/>
    </source>
</evidence>
<dbReference type="SUPFAM" id="SSF52922">
    <property type="entry name" value="TK C-terminal domain-like"/>
    <property type="match status" value="1"/>
</dbReference>
<keyword evidence="10" id="KW-0460">Magnesium</keyword>
<evidence type="ECO:0000256" key="5">
    <source>
        <dbReference type="ARBA" id="ARBA00023002"/>
    </source>
</evidence>
<comment type="cofactor">
    <cofactor evidence="1 9">
        <name>thiamine diphosphate</name>
        <dbReference type="ChEBI" id="CHEBI:58937"/>
    </cofactor>
</comment>
<feature type="domain" description="Pyruvate dehydrogenase E1 component middle" evidence="12">
    <location>
        <begin position="479"/>
        <end position="699"/>
    </location>
</feature>
<dbReference type="PANTHER" id="PTHR43825">
    <property type="entry name" value="PYRUVATE DEHYDROGENASE E1 COMPONENT"/>
    <property type="match status" value="1"/>
</dbReference>
<feature type="binding site" evidence="10">
    <location>
        <position position="231"/>
    </location>
    <ligand>
        <name>Mg(2+)</name>
        <dbReference type="ChEBI" id="CHEBI:18420"/>
    </ligand>
</feature>
<evidence type="ECO:0000313" key="15">
    <source>
        <dbReference type="Proteomes" id="UP000445000"/>
    </source>
</evidence>
<comment type="cofactor">
    <cofactor evidence="10">
        <name>Mg(2+)</name>
        <dbReference type="ChEBI" id="CHEBI:18420"/>
    </cofactor>
</comment>
<dbReference type="InterPro" id="IPR029061">
    <property type="entry name" value="THDP-binding"/>
</dbReference>
<feature type="binding site" evidence="10">
    <location>
        <position position="263"/>
    </location>
    <ligand>
        <name>Mg(2+)</name>
        <dbReference type="ChEBI" id="CHEBI:18420"/>
    </ligand>
</feature>
<dbReference type="InterPro" id="IPR004660">
    <property type="entry name" value="PDH_E1"/>
</dbReference>
<dbReference type="InterPro" id="IPR009014">
    <property type="entry name" value="Transketo_C/PFOR_II"/>
</dbReference>
<comment type="function">
    <text evidence="2 9">Component of the pyruvate dehydrogenase (PDH) complex, that catalyzes the overall conversion of pyruvate to acetyl-CoA and CO(2).</text>
</comment>
<sequence>MNTVATPATDVDTQETQEWLDAYDNVLEHEGRERGHFLIDALLQRDAALHGDRRTVVTTPYVNTIAAESQGDYPGKLDIERRISACIRWNAMVTVLRAGKHSNVGGHIATYASAAVLYDVGFNHFFRARTREFGGDLLYLQGHSAPGFYARAFLEGRINATQLDNFRREAGRDGLSSYPHPRLMPQFWQFPTVSMGLGPITAAYQARFMRYLELRGLLAPQNRKIWAFLGDGEMDQPESLAAISFGGREKLDNLIFVVNCNLQRLDGPVRGNGKIMQELEAVFRAAGWNVLKVVWGSGWDALLNRDSSGLLRQRMLECTDGDYQTFKSQNGAYVRQHFFGKYPELLELVKDLSDDEIWALERGGHDPRKVYAAYSAAMRHIGQPTVILAKTVKGFGMGEAGEGLNVNHQLKKMGPEAVRAFRDRFALPVPDDQLSEMPYLKLDPNSDDAQYFTARRALLGGPLPARSSAHDPIEIPEPAIFDSQLQGTDGREISTTMAFVRILSALLKDPRVSKRIVPIVPDESRTFGMEGMFRQIGIHSHVGQLYTPQDAGQLSYYKEAKDGQILQEGINESGAMSSWIAAATSYSNHGLAMLPFYIFYSMFGMQRVGDLAWAAADCRARGFLLGATAGRTTLMGEGLQHADGHSHVFSSVIPSCLSYDPTFAYELAVIVQGGLERMYRDNEDVFYYITLLNENYVHPPMPQGAREGILKGLYLLQPAADSSSSCTVQLMGSGSILREALAAADLLAKDFGVASNVWSATSYTELRREGMEIERWNMLHPQAAPRVSYVQQCFASHPGPIVAASDYMRIVADQIRPFLPERRFVSLGTDGYGRSDTREALRRFFEVDRHYIAVAALKTLADEGRIAASRVSEAIERYGIEVETPGATAV</sequence>
<dbReference type="Pfam" id="PF22613">
    <property type="entry name" value="Transketolase_C_1"/>
    <property type="match status" value="1"/>
</dbReference>